<gene>
    <name evidence="3" type="ORF">EMA8858_02554</name>
</gene>
<evidence type="ECO:0000256" key="1">
    <source>
        <dbReference type="SAM" id="MobiDB-lite"/>
    </source>
</evidence>
<feature type="compositionally biased region" description="Polar residues" evidence="1">
    <location>
        <begin position="400"/>
        <end position="418"/>
    </location>
</feature>
<evidence type="ECO:0000313" key="4">
    <source>
        <dbReference type="Proteomes" id="UP000837932"/>
    </source>
</evidence>
<feature type="compositionally biased region" description="Low complexity" evidence="1">
    <location>
        <begin position="419"/>
        <end position="508"/>
    </location>
</feature>
<feature type="domain" description="PSP1 C-terminal" evidence="2">
    <location>
        <begin position="126"/>
        <end position="211"/>
    </location>
</feature>
<dbReference type="EMBL" id="CAKLPY010000002">
    <property type="protein sequence ID" value="CAH0996422.1"/>
    <property type="molecule type" value="Genomic_DNA"/>
</dbReference>
<dbReference type="InterPro" id="IPR047767">
    <property type="entry name" value="PSP1-like"/>
</dbReference>
<organism evidence="3 4">
    <name type="scientific">Emticicia aquatica</name>
    <dbReference type="NCBI Taxonomy" id="1681835"/>
    <lineage>
        <taxon>Bacteria</taxon>
        <taxon>Pseudomonadati</taxon>
        <taxon>Bacteroidota</taxon>
        <taxon>Cytophagia</taxon>
        <taxon>Cytophagales</taxon>
        <taxon>Leadbetterellaceae</taxon>
        <taxon>Emticicia</taxon>
    </lineage>
</organism>
<feature type="region of interest" description="Disordered" evidence="1">
    <location>
        <begin position="360"/>
        <end position="570"/>
    </location>
</feature>
<dbReference type="PANTHER" id="PTHR43830:SF3">
    <property type="entry name" value="PROTEIN PSP1"/>
    <property type="match status" value="1"/>
</dbReference>
<keyword evidence="4" id="KW-1185">Reference proteome</keyword>
<dbReference type="InterPro" id="IPR007557">
    <property type="entry name" value="PSP1_C"/>
</dbReference>
<dbReference type="Pfam" id="PF04468">
    <property type="entry name" value="PSP1"/>
    <property type="match status" value="1"/>
</dbReference>
<accession>A0ABM9ASZ8</accession>
<protein>
    <recommendedName>
        <fullName evidence="2">PSP1 C-terminal domain-containing protein</fullName>
    </recommendedName>
</protein>
<comment type="caution">
    <text evidence="3">The sequence shown here is derived from an EMBL/GenBank/DDBJ whole genome shotgun (WGS) entry which is preliminary data.</text>
</comment>
<dbReference type="NCBIfam" id="NF041131">
    <property type="entry name" value="RicT_YaaT_fam"/>
    <property type="match status" value="1"/>
</dbReference>
<name>A0ABM9ASZ8_9BACT</name>
<evidence type="ECO:0000259" key="2">
    <source>
        <dbReference type="PROSITE" id="PS51411"/>
    </source>
</evidence>
<proteinExistence type="predicted"/>
<sequence length="570" mass="63156">MSCGQCSSGGCGAVKAIGQTEKSNHKTVAGCSSGGCSSGGCNKMNAYDWLSDMDVPRSMRYDVVEVKFKGGRKEYFRNANNLDLYTGDFVVCEMASGYHIGSVSLQGELVRLQMIKKGLKDNDEIRKILRVSTERDLEKHQQAIARDMPTMYRVRGIAKELKLQMKMSDVEFQSDNTKATFYYSADDRVDFREMIKLLASEFKIRVEMKQISLRQEAARVGGIGSCGRELCCSTWLTDFRAIPTSAARYQNLSLNPAKLSGQCGRLKCCLNYELETYLDALSDIPTVEKPLKTEKGIAVLQKTDIFRRIMWFSYNNDINWHSLPIHQVVEIMKMNEKGILPNSLEDLNLIDSIVVDKNAPRNSDLDRLDKKYTDKGKKPQQNNKNQQNKPNSPQQNTNQANRGGNQQIEGAKAENSSTKNPNPQGNQGNKQGGSSQKNNQQPIQNNQNRNNPAQIANKPQGGNVPNQGNNPQKNNPNNKQGQGGNPNRPVPQQGNNQQKNNPSNKQGGSPQGGNQQGGNPQQNANRPNNPNNQGRNPNQNNQNKKGGGPNINPQNKQNNPPASPKPDGEK</sequence>
<reference evidence="3" key="1">
    <citation type="submission" date="2021-12" db="EMBL/GenBank/DDBJ databases">
        <authorList>
            <person name="Rodrigo-Torres L."/>
            <person name="Arahal R. D."/>
            <person name="Lucena T."/>
        </authorList>
    </citation>
    <scope>NUCLEOTIDE SEQUENCE</scope>
    <source>
        <strain evidence="3">CECT 8858</strain>
    </source>
</reference>
<evidence type="ECO:0000313" key="3">
    <source>
        <dbReference type="EMBL" id="CAH0996422.1"/>
    </source>
</evidence>
<feature type="compositionally biased region" description="Basic and acidic residues" evidence="1">
    <location>
        <begin position="363"/>
        <end position="377"/>
    </location>
</feature>
<dbReference type="PROSITE" id="PS51411">
    <property type="entry name" value="PSP1_C"/>
    <property type="match status" value="1"/>
</dbReference>
<dbReference type="RefSeq" id="WP_238806983.1">
    <property type="nucleotide sequence ID" value="NZ_CAKLPY010000002.1"/>
</dbReference>
<feature type="compositionally biased region" description="Low complexity" evidence="1">
    <location>
        <begin position="379"/>
        <end position="399"/>
    </location>
</feature>
<dbReference type="PANTHER" id="PTHR43830">
    <property type="entry name" value="PROTEIN PSP1"/>
    <property type="match status" value="1"/>
</dbReference>
<dbReference type="Proteomes" id="UP000837932">
    <property type="component" value="Unassembled WGS sequence"/>
</dbReference>
<feature type="compositionally biased region" description="Low complexity" evidence="1">
    <location>
        <begin position="517"/>
        <end position="560"/>
    </location>
</feature>